<dbReference type="PANTHER" id="PTHR42783">
    <property type="entry name" value="GLUTAMATE SYNTHASE [NADPH] SMALL CHAIN"/>
    <property type="match status" value="1"/>
</dbReference>
<dbReference type="HOGENOM" id="CLU_000422_3_3_2"/>
<dbReference type="Pfam" id="PF07992">
    <property type="entry name" value="Pyr_redox_2"/>
    <property type="match status" value="1"/>
</dbReference>
<dbReference type="EnsemblBacteria" id="ACB07528">
    <property type="protein sequence ID" value="ACB07528"/>
    <property type="gene ID" value="Kcr_0781"/>
</dbReference>
<reference evidence="2 3" key="1">
    <citation type="journal article" date="2008" name="Proc. Natl. Acad. Sci. U.S.A.">
        <title>A korarchaeal genome reveals new insights into the evolution of the Archaea.</title>
        <authorList>
            <person name="Elkins J.G."/>
            <person name="Podar M."/>
            <person name="Graham D.E."/>
            <person name="Makarova K.S."/>
            <person name="Wolf Y."/>
            <person name="Randau L."/>
            <person name="Hedlund B.P."/>
            <person name="Brochier-Armanet C."/>
            <person name="Kunin V."/>
            <person name="Anderson I."/>
            <person name="Lapidus A."/>
            <person name="Goltsman E."/>
            <person name="Barry K."/>
            <person name="Koonin E.V."/>
            <person name="Hugenholtz P."/>
            <person name="Kyrpides N."/>
            <person name="Wanner G."/>
            <person name="Richardson P."/>
            <person name="Keller M."/>
            <person name="Stetter K.O."/>
        </authorList>
    </citation>
    <scope>NUCLEOTIDE SEQUENCE [LARGE SCALE GENOMIC DNA]</scope>
    <source>
        <strain evidence="3">OPF8</strain>
    </source>
</reference>
<dbReference type="NCBIfam" id="NF009409">
    <property type="entry name" value="PRK12770.1"/>
    <property type="match status" value="1"/>
</dbReference>
<dbReference type="eggNOG" id="arCOG01292">
    <property type="taxonomic scope" value="Archaea"/>
</dbReference>
<dbReference type="STRING" id="374847.Kcr_0781"/>
<dbReference type="PRINTS" id="PR00419">
    <property type="entry name" value="ADXRDTASE"/>
</dbReference>
<name>B1L4Z9_KORCO</name>
<organism evidence="2 3">
    <name type="scientific">Korarchaeum cryptofilum (strain OPF8)</name>
    <dbReference type="NCBI Taxonomy" id="374847"/>
    <lineage>
        <taxon>Archaea</taxon>
        <taxon>Thermoproteota</taxon>
        <taxon>Candidatus Korarchaeia</taxon>
        <taxon>Candidatus Korarchaeales</taxon>
        <taxon>Candidatus Korarchaeaceae</taxon>
        <taxon>Candidatus Korarchaeum</taxon>
    </lineage>
</organism>
<dbReference type="EMBL" id="CP000968">
    <property type="protein sequence ID" value="ACB07528.1"/>
    <property type="molecule type" value="Genomic_DNA"/>
</dbReference>
<evidence type="ECO:0000313" key="3">
    <source>
        <dbReference type="Proteomes" id="UP000001686"/>
    </source>
</evidence>
<sequence>MGNNLLFHRPIPRLIALKFAFLCRERRSSNGIRVAIVGAGATGLSAAGYLVCRGYEVDLYDKLPLPGGLMTFAIPKHRIPLEEVMEGVEDLRRNFGVEFNLSVKVSCGDGIDECDDLAKGRIDLQELSGDYKALLVATGTWKSRKLGLEGEDARNVYTAIDYLRKLHLRILGLEGEGMRLGRVLVIGGGLSAIDAADESINYGADEVLLVYRRTRKEAPAGEWEMRRLEERGVKILELASPKRFIVENGLVKFVELQRMMLSEPDETGRPRPVPIEGSEFSIEVDTVGKAIGEVPTPPIYSGCNLLNLSDGLKVDQDFRLIGNIFAAGDVVTGPSKIGRAVKQGLQAARKMDELISKGKIG</sequence>
<feature type="domain" description="FAD/NAD(P)-binding" evidence="1">
    <location>
        <begin position="33"/>
        <end position="344"/>
    </location>
</feature>
<dbReference type="PhylomeDB" id="B1L4Z9"/>
<proteinExistence type="predicted"/>
<dbReference type="SUPFAM" id="SSF51971">
    <property type="entry name" value="Nucleotide-binding domain"/>
    <property type="match status" value="1"/>
</dbReference>
<dbReference type="InParanoid" id="B1L4Z9"/>
<dbReference type="KEGG" id="kcr:Kcr_0781"/>
<dbReference type="InterPro" id="IPR036188">
    <property type="entry name" value="FAD/NAD-bd_sf"/>
</dbReference>
<keyword evidence="3" id="KW-1185">Reference proteome</keyword>
<gene>
    <name evidence="2" type="ordered locus">Kcr_0781</name>
</gene>
<dbReference type="GO" id="GO:0016491">
    <property type="term" value="F:oxidoreductase activity"/>
    <property type="evidence" value="ECO:0000318"/>
    <property type="project" value="GO_Central"/>
</dbReference>
<protein>
    <submittedName>
        <fullName evidence="2">Glutamate synthase beta chain</fullName>
    </submittedName>
</protein>
<dbReference type="AlphaFoldDB" id="B1L4Z9"/>
<evidence type="ECO:0000259" key="1">
    <source>
        <dbReference type="Pfam" id="PF07992"/>
    </source>
</evidence>
<evidence type="ECO:0000313" key="2">
    <source>
        <dbReference type="EMBL" id="ACB07528.1"/>
    </source>
</evidence>
<dbReference type="Proteomes" id="UP000001686">
    <property type="component" value="Chromosome"/>
</dbReference>
<dbReference type="Gene3D" id="3.50.50.60">
    <property type="entry name" value="FAD/NAD(P)-binding domain"/>
    <property type="match status" value="2"/>
</dbReference>
<dbReference type="PANTHER" id="PTHR42783:SF3">
    <property type="entry name" value="GLUTAMATE SYNTHASE [NADPH] SMALL CHAIN-RELATED"/>
    <property type="match status" value="1"/>
</dbReference>
<accession>B1L4Z9</accession>
<dbReference type="InterPro" id="IPR023753">
    <property type="entry name" value="FAD/NAD-binding_dom"/>
</dbReference>